<name>A0ABS4Z6V3_9ACTN</name>
<dbReference type="InterPro" id="IPR046335">
    <property type="entry name" value="LacI/GalR-like_sensor"/>
</dbReference>
<dbReference type="CDD" id="cd06288">
    <property type="entry name" value="PBP1_sucrose_transcription_regulator"/>
    <property type="match status" value="1"/>
</dbReference>
<gene>
    <name evidence="5" type="ORF">JOF54_001698</name>
</gene>
<dbReference type="Pfam" id="PF13377">
    <property type="entry name" value="Peripla_BP_3"/>
    <property type="match status" value="1"/>
</dbReference>
<feature type="domain" description="HTH lacI-type" evidence="4">
    <location>
        <begin position="8"/>
        <end position="62"/>
    </location>
</feature>
<comment type="caution">
    <text evidence="5">The sequence shown here is derived from an EMBL/GenBank/DDBJ whole genome shotgun (WGS) entry which is preliminary data.</text>
</comment>
<dbReference type="Pfam" id="PF00356">
    <property type="entry name" value="LacI"/>
    <property type="match status" value="1"/>
</dbReference>
<keyword evidence="6" id="KW-1185">Reference proteome</keyword>
<reference evidence="5 6" key="1">
    <citation type="submission" date="2021-03" db="EMBL/GenBank/DDBJ databases">
        <title>Sequencing the genomes of 1000 actinobacteria strains.</title>
        <authorList>
            <person name="Klenk H.-P."/>
        </authorList>
    </citation>
    <scope>NUCLEOTIDE SEQUENCE [LARGE SCALE GENOMIC DNA]</scope>
    <source>
        <strain evidence="5 6">DSM 12936</strain>
    </source>
</reference>
<keyword evidence="1" id="KW-0805">Transcription regulation</keyword>
<evidence type="ECO:0000313" key="5">
    <source>
        <dbReference type="EMBL" id="MBP2416776.1"/>
    </source>
</evidence>
<accession>A0ABS4Z6V3</accession>
<evidence type="ECO:0000256" key="1">
    <source>
        <dbReference type="ARBA" id="ARBA00023015"/>
    </source>
</evidence>
<dbReference type="EMBL" id="JAGIOB010000001">
    <property type="protein sequence ID" value="MBP2416776.1"/>
    <property type="molecule type" value="Genomic_DNA"/>
</dbReference>
<dbReference type="PANTHER" id="PTHR30146:SF109">
    <property type="entry name" value="HTH-TYPE TRANSCRIPTIONAL REGULATOR GALS"/>
    <property type="match status" value="1"/>
</dbReference>
<organism evidence="5 6">
    <name type="scientific">Microlunatus capsulatus</name>
    <dbReference type="NCBI Taxonomy" id="99117"/>
    <lineage>
        <taxon>Bacteria</taxon>
        <taxon>Bacillati</taxon>
        <taxon>Actinomycetota</taxon>
        <taxon>Actinomycetes</taxon>
        <taxon>Propionibacteriales</taxon>
        <taxon>Propionibacteriaceae</taxon>
        <taxon>Microlunatus</taxon>
    </lineage>
</organism>
<evidence type="ECO:0000256" key="3">
    <source>
        <dbReference type="ARBA" id="ARBA00023163"/>
    </source>
</evidence>
<dbReference type="SUPFAM" id="SSF47413">
    <property type="entry name" value="lambda repressor-like DNA-binding domains"/>
    <property type="match status" value="1"/>
</dbReference>
<proteinExistence type="predicted"/>
<dbReference type="InterPro" id="IPR028082">
    <property type="entry name" value="Peripla_BP_I"/>
</dbReference>
<protein>
    <submittedName>
        <fullName evidence="5">LacI family transcriptional regulator</fullName>
    </submittedName>
</protein>
<keyword evidence="2" id="KW-0238">DNA-binding</keyword>
<sequence>MRSPTAPPTVRDVAARAGVSPGTVSKALNGTGQLRAATRDRVTAAAEELGFRPNHLAKSLLQGRTYTVGILTTDSFGRFTTPVMVGIEDALGAGRMSTLLCDGRGDPLRERHYVQELLNRRVDGLVVTGRRPDPRPSLGRLPIPVVYVLVQSEDPEDLSLSYDDVQGAALGTEHLVGAGRKRIAYVSGPERHWSTQRRREGVEQALVAADLSLAPELVLMGPWSEAWGRSAATQLLRRDPDVDGVVCGSDQIARGVVDGLREAGADVPGRVAVVGFDNWDVMVEAARPPLTTVDPNLTALGQLAATRLMDAIDGKELPRGVQLQPCDLVLRQSSV</sequence>
<evidence type="ECO:0000256" key="2">
    <source>
        <dbReference type="ARBA" id="ARBA00023125"/>
    </source>
</evidence>
<dbReference type="PANTHER" id="PTHR30146">
    <property type="entry name" value="LACI-RELATED TRANSCRIPTIONAL REPRESSOR"/>
    <property type="match status" value="1"/>
</dbReference>
<dbReference type="PROSITE" id="PS00356">
    <property type="entry name" value="HTH_LACI_1"/>
    <property type="match status" value="1"/>
</dbReference>
<dbReference type="Gene3D" id="1.10.260.40">
    <property type="entry name" value="lambda repressor-like DNA-binding domains"/>
    <property type="match status" value="1"/>
</dbReference>
<dbReference type="InterPro" id="IPR010982">
    <property type="entry name" value="Lambda_DNA-bd_dom_sf"/>
</dbReference>
<evidence type="ECO:0000313" key="6">
    <source>
        <dbReference type="Proteomes" id="UP000758168"/>
    </source>
</evidence>
<dbReference type="InterPro" id="IPR000843">
    <property type="entry name" value="HTH_LacI"/>
</dbReference>
<dbReference type="CDD" id="cd01392">
    <property type="entry name" value="HTH_LacI"/>
    <property type="match status" value="1"/>
</dbReference>
<dbReference type="Gene3D" id="3.40.50.2300">
    <property type="match status" value="2"/>
</dbReference>
<dbReference type="Proteomes" id="UP000758168">
    <property type="component" value="Unassembled WGS sequence"/>
</dbReference>
<dbReference type="SUPFAM" id="SSF53822">
    <property type="entry name" value="Periplasmic binding protein-like I"/>
    <property type="match status" value="1"/>
</dbReference>
<keyword evidence="3" id="KW-0804">Transcription</keyword>
<dbReference type="RefSeq" id="WP_210054740.1">
    <property type="nucleotide sequence ID" value="NZ_BAAAMH010000013.1"/>
</dbReference>
<evidence type="ECO:0000259" key="4">
    <source>
        <dbReference type="PROSITE" id="PS50932"/>
    </source>
</evidence>
<dbReference type="PROSITE" id="PS50932">
    <property type="entry name" value="HTH_LACI_2"/>
    <property type="match status" value="1"/>
</dbReference>
<dbReference type="SMART" id="SM00354">
    <property type="entry name" value="HTH_LACI"/>
    <property type="match status" value="1"/>
</dbReference>